<name>A0A5M3VSB8_9ACTN</name>
<accession>A0A5M3VSB8</accession>
<dbReference type="InterPro" id="IPR017871">
    <property type="entry name" value="ABC_transporter-like_CS"/>
</dbReference>
<dbReference type="GO" id="GO:0055085">
    <property type="term" value="P:transmembrane transport"/>
    <property type="evidence" value="ECO:0007669"/>
    <property type="project" value="UniProtKB-ARBA"/>
</dbReference>
<dbReference type="InterPro" id="IPR027417">
    <property type="entry name" value="P-loop_NTPase"/>
</dbReference>
<organism evidence="6 7">
    <name type="scientific">Acrocarpospora corrugata</name>
    <dbReference type="NCBI Taxonomy" id="35763"/>
    <lineage>
        <taxon>Bacteria</taxon>
        <taxon>Bacillati</taxon>
        <taxon>Actinomycetota</taxon>
        <taxon>Actinomycetes</taxon>
        <taxon>Streptosporangiales</taxon>
        <taxon>Streptosporangiaceae</taxon>
        <taxon>Acrocarpospora</taxon>
    </lineage>
</organism>
<keyword evidence="2" id="KW-0813">Transport</keyword>
<keyword evidence="7" id="KW-1185">Reference proteome</keyword>
<keyword evidence="3" id="KW-0547">Nucleotide-binding</keyword>
<evidence type="ECO:0000313" key="6">
    <source>
        <dbReference type="EMBL" id="GER99545.1"/>
    </source>
</evidence>
<dbReference type="EMBL" id="BLAD01000040">
    <property type="protein sequence ID" value="GER99545.1"/>
    <property type="molecule type" value="Genomic_DNA"/>
</dbReference>
<dbReference type="OrthoDB" id="8481147at2"/>
<proteinExistence type="inferred from homology"/>
<dbReference type="GO" id="GO:0016887">
    <property type="term" value="F:ATP hydrolysis activity"/>
    <property type="evidence" value="ECO:0007669"/>
    <property type="project" value="InterPro"/>
</dbReference>
<evidence type="ECO:0000313" key="7">
    <source>
        <dbReference type="Proteomes" id="UP000334990"/>
    </source>
</evidence>
<dbReference type="GO" id="GO:0005524">
    <property type="term" value="F:ATP binding"/>
    <property type="evidence" value="ECO:0007669"/>
    <property type="project" value="UniProtKB-KW"/>
</dbReference>
<sequence length="272" mass="28825">MSAGTPLLQVDDIVVDYRPRRGRTGGPPAVDHVSLDIPRGRTLGLVGQSGCGKSSLARVIAGLAAPTGGTIRLGGAELPAPRGRTDATRIQMVFQDPGSALNPMHTVRRTLTELLLVHRRAAGRSAATDRAVELLELVGLGAAVLDARPRGLSGGQRQRVGIARALAVEPEVLIADEAVSALDVSVQAAVLNTLRDLGARLDLTMLFISHDLAVTRYVADEVAVMHRGRIVERGLPDDVLRNPRHEYTRSLVAATPRMDGPALSAPEEARPV</sequence>
<dbReference type="Gene3D" id="3.40.50.300">
    <property type="entry name" value="P-loop containing nucleotide triphosphate hydrolases"/>
    <property type="match status" value="1"/>
</dbReference>
<evidence type="ECO:0000256" key="4">
    <source>
        <dbReference type="ARBA" id="ARBA00022840"/>
    </source>
</evidence>
<dbReference type="PROSITE" id="PS50893">
    <property type="entry name" value="ABC_TRANSPORTER_2"/>
    <property type="match status" value="1"/>
</dbReference>
<evidence type="ECO:0000256" key="1">
    <source>
        <dbReference type="ARBA" id="ARBA00005417"/>
    </source>
</evidence>
<dbReference type="SUPFAM" id="SSF52540">
    <property type="entry name" value="P-loop containing nucleoside triphosphate hydrolases"/>
    <property type="match status" value="1"/>
</dbReference>
<feature type="domain" description="ABC transporter" evidence="5">
    <location>
        <begin position="8"/>
        <end position="252"/>
    </location>
</feature>
<dbReference type="CDD" id="cd03257">
    <property type="entry name" value="ABC_NikE_OppD_transporters"/>
    <property type="match status" value="1"/>
</dbReference>
<comment type="caution">
    <text evidence="6">The sequence shown here is derived from an EMBL/GenBank/DDBJ whole genome shotgun (WGS) entry which is preliminary data.</text>
</comment>
<dbReference type="Pfam" id="PF00005">
    <property type="entry name" value="ABC_tran"/>
    <property type="match status" value="1"/>
</dbReference>
<dbReference type="InterPro" id="IPR050319">
    <property type="entry name" value="ABC_transp_ATP-bind"/>
</dbReference>
<evidence type="ECO:0000256" key="3">
    <source>
        <dbReference type="ARBA" id="ARBA00022741"/>
    </source>
</evidence>
<evidence type="ECO:0000259" key="5">
    <source>
        <dbReference type="PROSITE" id="PS50893"/>
    </source>
</evidence>
<keyword evidence="4 6" id="KW-0067">ATP-binding</keyword>
<comment type="similarity">
    <text evidence="1">Belongs to the ABC transporter superfamily.</text>
</comment>
<reference evidence="6 7" key="1">
    <citation type="submission" date="2019-10" db="EMBL/GenBank/DDBJ databases">
        <title>Whole genome shotgun sequence of Acrocarpospora corrugata NBRC 13972.</title>
        <authorList>
            <person name="Ichikawa N."/>
            <person name="Kimura A."/>
            <person name="Kitahashi Y."/>
            <person name="Komaki H."/>
            <person name="Oguchi A."/>
        </authorList>
    </citation>
    <scope>NUCLEOTIDE SEQUENCE [LARGE SCALE GENOMIC DNA]</scope>
    <source>
        <strain evidence="6 7">NBRC 13972</strain>
    </source>
</reference>
<dbReference type="Proteomes" id="UP000334990">
    <property type="component" value="Unassembled WGS sequence"/>
</dbReference>
<dbReference type="RefSeq" id="WP_155335928.1">
    <property type="nucleotide sequence ID" value="NZ_BAAABN010000042.1"/>
</dbReference>
<gene>
    <name evidence="6" type="primary">oppF_1</name>
    <name evidence="6" type="ORF">Acor_16090</name>
</gene>
<evidence type="ECO:0000256" key="2">
    <source>
        <dbReference type="ARBA" id="ARBA00022448"/>
    </source>
</evidence>
<protein>
    <submittedName>
        <fullName evidence="6">ABC transporter ATP-binding protein</fullName>
    </submittedName>
</protein>
<dbReference type="AlphaFoldDB" id="A0A5M3VSB8"/>
<dbReference type="InterPro" id="IPR003593">
    <property type="entry name" value="AAA+_ATPase"/>
</dbReference>
<dbReference type="PANTHER" id="PTHR43776">
    <property type="entry name" value="TRANSPORT ATP-BINDING PROTEIN"/>
    <property type="match status" value="1"/>
</dbReference>
<dbReference type="PROSITE" id="PS00211">
    <property type="entry name" value="ABC_TRANSPORTER_1"/>
    <property type="match status" value="1"/>
</dbReference>
<dbReference type="SMART" id="SM00382">
    <property type="entry name" value="AAA"/>
    <property type="match status" value="1"/>
</dbReference>
<dbReference type="PANTHER" id="PTHR43776:SF7">
    <property type="entry name" value="D,D-DIPEPTIDE TRANSPORT ATP-BINDING PROTEIN DDPF-RELATED"/>
    <property type="match status" value="1"/>
</dbReference>
<dbReference type="InterPro" id="IPR003439">
    <property type="entry name" value="ABC_transporter-like_ATP-bd"/>
</dbReference>